<sequence>MNRQNVALRVDEVSHAYGERQALAGISLEVQQAEMFGLLGPNGGGKTTLFKILSTLMPLTQGRVSIFDHDLADHAGAIRARLGVVFQHPSLDPKLTVFENLQHHGHLYGLWGNALRQRSLAVLQRLGLLERRRDLVETLSGGLQRRVELAKALLHEPSILLLDEPSTGLDPGARLDFTATLEELRDKQQATILLTTHILEEAERCDRVGILHEGHLVALGTPDELKRQVGGDVVVIDSLEPETLRQRIAERFGCDPVVVDGNVRVEIEQGHAFVRDVVEAFADAIQAVTFGKPTLADVFIHLTGHQLWARQEETSA</sequence>
<dbReference type="Pfam" id="PF00005">
    <property type="entry name" value="ABC_tran"/>
    <property type="match status" value="1"/>
</dbReference>
<dbReference type="InterPro" id="IPR003593">
    <property type="entry name" value="AAA+_ATPase"/>
</dbReference>
<dbReference type="InterPro" id="IPR027417">
    <property type="entry name" value="P-loop_NTPase"/>
</dbReference>
<evidence type="ECO:0000313" key="7">
    <source>
        <dbReference type="EMBL" id="ETW96938.1"/>
    </source>
</evidence>
<name>W4LFS1_ENTF1</name>
<keyword evidence="4" id="KW-0547">Nucleotide-binding</keyword>
<gene>
    <name evidence="7" type="ORF">ETSY1_24575</name>
</gene>
<dbReference type="HOGENOM" id="CLU_000604_1_2_7"/>
<evidence type="ECO:0000259" key="6">
    <source>
        <dbReference type="PROSITE" id="PS50893"/>
    </source>
</evidence>
<dbReference type="PANTHER" id="PTHR42711:SF5">
    <property type="entry name" value="ABC TRANSPORTER ATP-BINDING PROTEIN NATA"/>
    <property type="match status" value="1"/>
</dbReference>
<proteinExistence type="inferred from homology"/>
<dbReference type="PANTHER" id="PTHR42711">
    <property type="entry name" value="ABC TRANSPORTER ATP-BINDING PROTEIN"/>
    <property type="match status" value="1"/>
</dbReference>
<dbReference type="InterPro" id="IPR003439">
    <property type="entry name" value="ABC_transporter-like_ATP-bd"/>
</dbReference>
<accession>W4LFS1</accession>
<keyword evidence="3" id="KW-0536">Nodulation</keyword>
<keyword evidence="5 7" id="KW-0067">ATP-binding</keyword>
<comment type="similarity">
    <text evidence="1">Belongs to the ABC transporter superfamily.</text>
</comment>
<dbReference type="AlphaFoldDB" id="W4LFS1"/>
<evidence type="ECO:0000256" key="3">
    <source>
        <dbReference type="ARBA" id="ARBA00022458"/>
    </source>
</evidence>
<evidence type="ECO:0000313" key="8">
    <source>
        <dbReference type="Proteomes" id="UP000019141"/>
    </source>
</evidence>
<keyword evidence="8" id="KW-1185">Reference proteome</keyword>
<evidence type="ECO:0000256" key="4">
    <source>
        <dbReference type="ARBA" id="ARBA00022741"/>
    </source>
</evidence>
<evidence type="ECO:0000256" key="1">
    <source>
        <dbReference type="ARBA" id="ARBA00005417"/>
    </source>
</evidence>
<dbReference type="SUPFAM" id="SSF52540">
    <property type="entry name" value="P-loop containing nucleoside triphosphate hydrolases"/>
    <property type="match status" value="1"/>
</dbReference>
<protein>
    <submittedName>
        <fullName evidence="7">ABC transporter ATP-binding protein</fullName>
    </submittedName>
</protein>
<evidence type="ECO:0000256" key="5">
    <source>
        <dbReference type="ARBA" id="ARBA00022840"/>
    </source>
</evidence>
<comment type="caution">
    <text evidence="7">The sequence shown here is derived from an EMBL/GenBank/DDBJ whole genome shotgun (WGS) entry which is preliminary data.</text>
</comment>
<reference evidence="7 8" key="1">
    <citation type="journal article" date="2014" name="Nature">
        <title>An environmental bacterial taxon with a large and distinct metabolic repertoire.</title>
        <authorList>
            <person name="Wilson M.C."/>
            <person name="Mori T."/>
            <person name="Ruckert C."/>
            <person name="Uria A.R."/>
            <person name="Helf M.J."/>
            <person name="Takada K."/>
            <person name="Gernert C."/>
            <person name="Steffens U.A."/>
            <person name="Heycke N."/>
            <person name="Schmitt S."/>
            <person name="Rinke C."/>
            <person name="Helfrich E.J."/>
            <person name="Brachmann A.O."/>
            <person name="Gurgui C."/>
            <person name="Wakimoto T."/>
            <person name="Kracht M."/>
            <person name="Crusemann M."/>
            <person name="Hentschel U."/>
            <person name="Abe I."/>
            <person name="Matsunaga S."/>
            <person name="Kalinowski J."/>
            <person name="Takeyama H."/>
            <person name="Piel J."/>
        </authorList>
    </citation>
    <scope>NUCLEOTIDE SEQUENCE [LARGE SCALE GENOMIC DNA]</scope>
    <source>
        <strain evidence="8">TSY1</strain>
    </source>
</reference>
<dbReference type="Gene3D" id="3.40.50.300">
    <property type="entry name" value="P-loop containing nucleotide triphosphate hydrolases"/>
    <property type="match status" value="1"/>
</dbReference>
<feature type="domain" description="ABC transporter" evidence="6">
    <location>
        <begin position="8"/>
        <end position="238"/>
    </location>
</feature>
<keyword evidence="2" id="KW-0813">Transport</keyword>
<dbReference type="SMART" id="SM00382">
    <property type="entry name" value="AAA"/>
    <property type="match status" value="1"/>
</dbReference>
<organism evidence="7 8">
    <name type="scientific">Entotheonella factor</name>
    <dbReference type="NCBI Taxonomy" id="1429438"/>
    <lineage>
        <taxon>Bacteria</taxon>
        <taxon>Pseudomonadati</taxon>
        <taxon>Nitrospinota/Tectimicrobiota group</taxon>
        <taxon>Candidatus Tectimicrobiota</taxon>
        <taxon>Candidatus Entotheonellia</taxon>
        <taxon>Candidatus Entotheonellales</taxon>
        <taxon>Candidatus Entotheonellaceae</taxon>
        <taxon>Candidatus Entotheonella</taxon>
    </lineage>
</organism>
<dbReference type="InterPro" id="IPR050763">
    <property type="entry name" value="ABC_transporter_ATP-binding"/>
</dbReference>
<dbReference type="EMBL" id="AZHW01000724">
    <property type="protein sequence ID" value="ETW96938.1"/>
    <property type="molecule type" value="Genomic_DNA"/>
</dbReference>
<evidence type="ECO:0000256" key="2">
    <source>
        <dbReference type="ARBA" id="ARBA00022448"/>
    </source>
</evidence>
<dbReference type="GO" id="GO:0016887">
    <property type="term" value="F:ATP hydrolysis activity"/>
    <property type="evidence" value="ECO:0007669"/>
    <property type="project" value="InterPro"/>
</dbReference>
<dbReference type="Proteomes" id="UP000019141">
    <property type="component" value="Unassembled WGS sequence"/>
</dbReference>
<dbReference type="GO" id="GO:0005524">
    <property type="term" value="F:ATP binding"/>
    <property type="evidence" value="ECO:0007669"/>
    <property type="project" value="UniProtKB-KW"/>
</dbReference>
<dbReference type="PROSITE" id="PS50893">
    <property type="entry name" value="ABC_TRANSPORTER_2"/>
    <property type="match status" value="1"/>
</dbReference>